<feature type="region of interest" description="Disordered" evidence="7">
    <location>
        <begin position="117"/>
        <end position="217"/>
    </location>
</feature>
<dbReference type="SMART" id="SM00401">
    <property type="entry name" value="ZnF_GATA"/>
    <property type="match status" value="1"/>
</dbReference>
<sequence>MASNSAPAPWQVGAPASLEPDARYSLERLHAASLSLYNCVGELLNVPGSVHRADDLYAILPIVSEINQEVRTLIPSHDTRSGREAVDMTPYYPWMPSGSGNATSSYWASNVRDDRDAKLLRTEDDKAVPMRGRRSPSQRGKTGMERSTQPRSARAPGSAEDLTYLSRMGPESVGMPHSSASASSSRGSDHAYHTYSAPAKAAQHETTPTSQQSQTYVPKYRKRSRAPAPGVCHSCGNDDTPEWRRGPDGARTLCNACGLHFAKLVRRRTMEYANAAPGVPIPPVTIAELRQSTNVNTNSPSVAQADDERARIAASHAAAAATASTLARSAPETTNTPRDSVTPLPPPAPSTTDRTERTSVA</sequence>
<feature type="compositionally biased region" description="Polar residues" evidence="7">
    <location>
        <begin position="137"/>
        <end position="151"/>
    </location>
</feature>
<dbReference type="PROSITE" id="PS00344">
    <property type="entry name" value="GATA_ZN_FINGER_1"/>
    <property type="match status" value="1"/>
</dbReference>
<dbReference type="GO" id="GO:0006355">
    <property type="term" value="P:regulation of DNA-templated transcription"/>
    <property type="evidence" value="ECO:0007669"/>
    <property type="project" value="InterPro"/>
</dbReference>
<dbReference type="Proteomes" id="UP000037751">
    <property type="component" value="Unassembled WGS sequence"/>
</dbReference>
<feature type="domain" description="GATA-type" evidence="8">
    <location>
        <begin position="232"/>
        <end position="261"/>
    </location>
</feature>
<evidence type="ECO:0000259" key="8">
    <source>
        <dbReference type="PROSITE" id="PS50114"/>
    </source>
</evidence>
<evidence type="ECO:0000256" key="3">
    <source>
        <dbReference type="ARBA" id="ARBA00022833"/>
    </source>
</evidence>
<dbReference type="OrthoDB" id="2162994at2759"/>
<evidence type="ECO:0000256" key="6">
    <source>
        <dbReference type="PROSITE-ProRule" id="PRU00094"/>
    </source>
</evidence>
<dbReference type="GeneID" id="28728623"/>
<keyword evidence="3" id="KW-0862">Zinc</keyword>
<dbReference type="GO" id="GO:0043565">
    <property type="term" value="F:sequence-specific DNA binding"/>
    <property type="evidence" value="ECO:0007669"/>
    <property type="project" value="InterPro"/>
</dbReference>
<dbReference type="AlphaFoldDB" id="A0A0M9VQ67"/>
<feature type="region of interest" description="Disordered" evidence="7">
    <location>
        <begin position="319"/>
        <end position="361"/>
    </location>
</feature>
<organism evidence="9 10">
    <name type="scientific">Malassezia pachydermatis</name>
    <dbReference type="NCBI Taxonomy" id="77020"/>
    <lineage>
        <taxon>Eukaryota</taxon>
        <taxon>Fungi</taxon>
        <taxon>Dikarya</taxon>
        <taxon>Basidiomycota</taxon>
        <taxon>Ustilaginomycotina</taxon>
        <taxon>Malasseziomycetes</taxon>
        <taxon>Malasseziales</taxon>
        <taxon>Malasseziaceae</taxon>
        <taxon>Malassezia</taxon>
    </lineage>
</organism>
<evidence type="ECO:0000256" key="5">
    <source>
        <dbReference type="ARBA" id="ARBA00023163"/>
    </source>
</evidence>
<evidence type="ECO:0000313" key="10">
    <source>
        <dbReference type="Proteomes" id="UP000037751"/>
    </source>
</evidence>
<keyword evidence="10" id="KW-1185">Reference proteome</keyword>
<dbReference type="PROSITE" id="PS50114">
    <property type="entry name" value="GATA_ZN_FINGER_2"/>
    <property type="match status" value="1"/>
</dbReference>
<comment type="caution">
    <text evidence="9">The sequence shown here is derived from an EMBL/GenBank/DDBJ whole genome shotgun (WGS) entry which is preliminary data.</text>
</comment>
<evidence type="ECO:0000313" key="9">
    <source>
        <dbReference type="EMBL" id="KOS15193.1"/>
    </source>
</evidence>
<feature type="compositionally biased region" description="Polar residues" evidence="7">
    <location>
        <begin position="204"/>
        <end position="216"/>
    </location>
</feature>
<reference evidence="9 10" key="1">
    <citation type="submission" date="2015-07" db="EMBL/GenBank/DDBJ databases">
        <title>Draft Genome Sequence of Malassezia furfur CBS1878 and Malassezia pachydermatis CBS1879.</title>
        <authorList>
            <person name="Triana S."/>
            <person name="Ohm R."/>
            <person name="Gonzalez A."/>
            <person name="DeCock H."/>
            <person name="Restrepo S."/>
            <person name="Celis A."/>
        </authorList>
    </citation>
    <scope>NUCLEOTIDE SEQUENCE [LARGE SCALE GENOMIC DNA]</scope>
    <source>
        <strain evidence="9 10">CBS 1879</strain>
    </source>
</reference>
<dbReference type="InterPro" id="IPR013088">
    <property type="entry name" value="Znf_NHR/GATA"/>
</dbReference>
<evidence type="ECO:0000256" key="7">
    <source>
        <dbReference type="SAM" id="MobiDB-lite"/>
    </source>
</evidence>
<proteinExistence type="predicted"/>
<protein>
    <recommendedName>
        <fullName evidence="8">GATA-type domain-containing protein</fullName>
    </recommendedName>
</protein>
<dbReference type="RefSeq" id="XP_017992825.1">
    <property type="nucleotide sequence ID" value="XM_018136748.1"/>
</dbReference>
<keyword evidence="1" id="KW-0479">Metal-binding</keyword>
<evidence type="ECO:0000256" key="2">
    <source>
        <dbReference type="ARBA" id="ARBA00022771"/>
    </source>
</evidence>
<dbReference type="Gene3D" id="3.30.50.10">
    <property type="entry name" value="Erythroid Transcription Factor GATA-1, subunit A"/>
    <property type="match status" value="1"/>
</dbReference>
<dbReference type="InterPro" id="IPR000679">
    <property type="entry name" value="Znf_GATA"/>
</dbReference>
<keyword evidence="5" id="KW-0804">Transcription</keyword>
<gene>
    <name evidence="9" type="ORF">Malapachy_2256</name>
</gene>
<keyword evidence="2 6" id="KW-0863">Zinc-finger</keyword>
<evidence type="ECO:0000256" key="1">
    <source>
        <dbReference type="ARBA" id="ARBA00022723"/>
    </source>
</evidence>
<dbReference type="PANTHER" id="PTHR47172">
    <property type="entry name" value="OS01G0976800 PROTEIN"/>
    <property type="match status" value="1"/>
</dbReference>
<accession>A0A0M9VQ67</accession>
<dbReference type="PANTHER" id="PTHR47172:SF24">
    <property type="entry name" value="GATA ZINC FINGER DOMAIN-CONTAINING PROTEIN 14-RELATED"/>
    <property type="match status" value="1"/>
</dbReference>
<dbReference type="CDD" id="cd00202">
    <property type="entry name" value="ZnF_GATA"/>
    <property type="match status" value="1"/>
</dbReference>
<dbReference type="SUPFAM" id="SSF57716">
    <property type="entry name" value="Glucocorticoid receptor-like (DNA-binding domain)"/>
    <property type="match status" value="1"/>
</dbReference>
<dbReference type="STRING" id="77020.A0A0M9VQ67"/>
<dbReference type="VEuPathDB" id="FungiDB:Malapachy_2256"/>
<feature type="compositionally biased region" description="Low complexity" evidence="7">
    <location>
        <begin position="319"/>
        <end position="330"/>
    </location>
</feature>
<dbReference type="Pfam" id="PF00320">
    <property type="entry name" value="GATA"/>
    <property type="match status" value="1"/>
</dbReference>
<keyword evidence="4" id="KW-0805">Transcription regulation</keyword>
<name>A0A0M9VQ67_9BASI</name>
<dbReference type="EMBL" id="LGAV01000002">
    <property type="protein sequence ID" value="KOS15193.1"/>
    <property type="molecule type" value="Genomic_DNA"/>
</dbReference>
<dbReference type="GO" id="GO:0008270">
    <property type="term" value="F:zinc ion binding"/>
    <property type="evidence" value="ECO:0007669"/>
    <property type="project" value="UniProtKB-KW"/>
</dbReference>
<evidence type="ECO:0000256" key="4">
    <source>
        <dbReference type="ARBA" id="ARBA00023015"/>
    </source>
</evidence>
<feature type="compositionally biased region" description="Basic and acidic residues" evidence="7">
    <location>
        <begin position="117"/>
        <end position="128"/>
    </location>
</feature>